<dbReference type="InterPro" id="IPR011659">
    <property type="entry name" value="WD40"/>
</dbReference>
<dbReference type="Proteomes" id="UP000655287">
    <property type="component" value="Unassembled WGS sequence"/>
</dbReference>
<gene>
    <name evidence="1" type="ORF">Sru01_57430</name>
</gene>
<name>A0A919R980_9ACTN</name>
<dbReference type="SUPFAM" id="SSF82171">
    <property type="entry name" value="DPP6 N-terminal domain-like"/>
    <property type="match status" value="1"/>
</dbReference>
<dbReference type="InterPro" id="IPR011042">
    <property type="entry name" value="6-blade_b-propeller_TolB-like"/>
</dbReference>
<dbReference type="EMBL" id="BOOU01000080">
    <property type="protein sequence ID" value="GII80761.1"/>
    <property type="molecule type" value="Genomic_DNA"/>
</dbReference>
<protein>
    <submittedName>
        <fullName evidence="1">TolB-like translocation protein signal peptide</fullName>
    </submittedName>
</protein>
<reference evidence="1" key="1">
    <citation type="submission" date="2021-01" db="EMBL/GenBank/DDBJ databases">
        <title>Whole genome shotgun sequence of Sphaerisporangium rufum NBRC 109079.</title>
        <authorList>
            <person name="Komaki H."/>
            <person name="Tamura T."/>
        </authorList>
    </citation>
    <scope>NUCLEOTIDE SEQUENCE</scope>
    <source>
        <strain evidence="1">NBRC 109079</strain>
    </source>
</reference>
<comment type="caution">
    <text evidence="1">The sequence shown here is derived from an EMBL/GenBank/DDBJ whole genome shotgun (WGS) entry which is preliminary data.</text>
</comment>
<sequence>MRTAALSGRARVAVLAGGVLLLAGAATGYVLAGRGGPAPAVAPGAAPAAAPRAPGLPAGGLMYVGAGAAAGSGTVLAAPAGGTGVPRATGLSCRRFYAAAGTGLCLRVTPGLTTRAEAVVLDAGLREVRRVALPGIPSRARLSADGRMAAWTFFVSGDSYLGVGFSTRAGVLDTRTGALVADLEKFTLEKDGRPYRAVDVNYWGVTFAADDNRFYATVSTAGKTYLVQGDLAARRMRTLRENAECPSLSPDGTRVVYKKRTGGDAAPWRLHVLDLRSGRETALAEPANVDDQAVWLDGRTVGYARLRGDSSDVWAVPADGTGRPRLVLRDAYSPVPAPPATGR</sequence>
<dbReference type="Gene3D" id="2.120.10.30">
    <property type="entry name" value="TolB, C-terminal domain"/>
    <property type="match status" value="1"/>
</dbReference>
<dbReference type="AlphaFoldDB" id="A0A919R980"/>
<proteinExistence type="predicted"/>
<dbReference type="RefSeq" id="WP_203991987.1">
    <property type="nucleotide sequence ID" value="NZ_BOOU01000080.1"/>
</dbReference>
<keyword evidence="2" id="KW-1185">Reference proteome</keyword>
<evidence type="ECO:0000313" key="2">
    <source>
        <dbReference type="Proteomes" id="UP000655287"/>
    </source>
</evidence>
<accession>A0A919R980</accession>
<evidence type="ECO:0000313" key="1">
    <source>
        <dbReference type="EMBL" id="GII80761.1"/>
    </source>
</evidence>
<dbReference type="Pfam" id="PF07676">
    <property type="entry name" value="PD40"/>
    <property type="match status" value="1"/>
</dbReference>
<organism evidence="1 2">
    <name type="scientific">Sphaerisporangium rufum</name>
    <dbReference type="NCBI Taxonomy" id="1381558"/>
    <lineage>
        <taxon>Bacteria</taxon>
        <taxon>Bacillati</taxon>
        <taxon>Actinomycetota</taxon>
        <taxon>Actinomycetes</taxon>
        <taxon>Streptosporangiales</taxon>
        <taxon>Streptosporangiaceae</taxon>
        <taxon>Sphaerisporangium</taxon>
    </lineage>
</organism>